<evidence type="ECO:0000313" key="2">
    <source>
        <dbReference type="EMBL" id="KAK3291959.1"/>
    </source>
</evidence>
<reference evidence="2" key="1">
    <citation type="journal article" date="2023" name="Mol. Phylogenet. Evol.">
        <title>Genome-scale phylogeny and comparative genomics of the fungal order Sordariales.</title>
        <authorList>
            <person name="Hensen N."/>
            <person name="Bonometti L."/>
            <person name="Westerberg I."/>
            <person name="Brannstrom I.O."/>
            <person name="Guillou S."/>
            <person name="Cros-Aarteil S."/>
            <person name="Calhoun S."/>
            <person name="Haridas S."/>
            <person name="Kuo A."/>
            <person name="Mondo S."/>
            <person name="Pangilinan J."/>
            <person name="Riley R."/>
            <person name="LaButti K."/>
            <person name="Andreopoulos B."/>
            <person name="Lipzen A."/>
            <person name="Chen C."/>
            <person name="Yan M."/>
            <person name="Daum C."/>
            <person name="Ng V."/>
            <person name="Clum A."/>
            <person name="Steindorff A."/>
            <person name="Ohm R.A."/>
            <person name="Martin F."/>
            <person name="Silar P."/>
            <person name="Natvig D.O."/>
            <person name="Lalanne C."/>
            <person name="Gautier V."/>
            <person name="Ament-Velasquez S.L."/>
            <person name="Kruys A."/>
            <person name="Hutchinson M.I."/>
            <person name="Powell A.J."/>
            <person name="Barry K."/>
            <person name="Miller A.N."/>
            <person name="Grigoriev I.V."/>
            <person name="Debuchy R."/>
            <person name="Gladieux P."/>
            <person name="Hiltunen Thoren M."/>
            <person name="Johannesson H."/>
        </authorList>
    </citation>
    <scope>NUCLEOTIDE SEQUENCE</scope>
    <source>
        <strain evidence="2">CBS 168.71</strain>
    </source>
</reference>
<feature type="region of interest" description="Disordered" evidence="1">
    <location>
        <begin position="25"/>
        <end position="44"/>
    </location>
</feature>
<dbReference type="AlphaFoldDB" id="A0AAE0H8U2"/>
<keyword evidence="3" id="KW-1185">Reference proteome</keyword>
<protein>
    <submittedName>
        <fullName evidence="2">Uncharacterized protein</fullName>
    </submittedName>
</protein>
<dbReference type="Proteomes" id="UP001278766">
    <property type="component" value="Unassembled WGS sequence"/>
</dbReference>
<dbReference type="GeneID" id="87841605"/>
<proteinExistence type="predicted"/>
<sequence>MYVHSEADSELQTPLSLLLTPHTPRANEEAEHPSSTPGCQHCGSTPIPSPAPLKWLPNMATTTPIALVEPNIDLAKAIQQYLLPDLEVTNICPDADAVGAELGDPSDERRAPRSIFICPSTDGGYDLGIQSIITGMFPQVPAVLVDLEEPTPDAGLVAGCIRRQLDALIGDGVIARG</sequence>
<dbReference type="RefSeq" id="XP_062655473.1">
    <property type="nucleotide sequence ID" value="XM_062804657.1"/>
</dbReference>
<dbReference type="EMBL" id="JAUEPN010000008">
    <property type="protein sequence ID" value="KAK3291959.1"/>
    <property type="molecule type" value="Genomic_DNA"/>
</dbReference>
<name>A0AAE0H8U2_9PEZI</name>
<evidence type="ECO:0000256" key="1">
    <source>
        <dbReference type="SAM" id="MobiDB-lite"/>
    </source>
</evidence>
<gene>
    <name evidence="2" type="ORF">B0H64DRAFT_408519</name>
</gene>
<organism evidence="2 3">
    <name type="scientific">Chaetomium fimeti</name>
    <dbReference type="NCBI Taxonomy" id="1854472"/>
    <lineage>
        <taxon>Eukaryota</taxon>
        <taxon>Fungi</taxon>
        <taxon>Dikarya</taxon>
        <taxon>Ascomycota</taxon>
        <taxon>Pezizomycotina</taxon>
        <taxon>Sordariomycetes</taxon>
        <taxon>Sordariomycetidae</taxon>
        <taxon>Sordariales</taxon>
        <taxon>Chaetomiaceae</taxon>
        <taxon>Chaetomium</taxon>
    </lineage>
</organism>
<evidence type="ECO:0000313" key="3">
    <source>
        <dbReference type="Proteomes" id="UP001278766"/>
    </source>
</evidence>
<accession>A0AAE0H8U2</accession>
<comment type="caution">
    <text evidence="2">The sequence shown here is derived from an EMBL/GenBank/DDBJ whole genome shotgun (WGS) entry which is preliminary data.</text>
</comment>
<reference evidence="2" key="2">
    <citation type="submission" date="2023-06" db="EMBL/GenBank/DDBJ databases">
        <authorList>
            <consortium name="Lawrence Berkeley National Laboratory"/>
            <person name="Haridas S."/>
            <person name="Hensen N."/>
            <person name="Bonometti L."/>
            <person name="Westerberg I."/>
            <person name="Brannstrom I.O."/>
            <person name="Guillou S."/>
            <person name="Cros-Aarteil S."/>
            <person name="Calhoun S."/>
            <person name="Kuo A."/>
            <person name="Mondo S."/>
            <person name="Pangilinan J."/>
            <person name="Riley R."/>
            <person name="Labutti K."/>
            <person name="Andreopoulos B."/>
            <person name="Lipzen A."/>
            <person name="Chen C."/>
            <person name="Yanf M."/>
            <person name="Daum C."/>
            <person name="Ng V."/>
            <person name="Clum A."/>
            <person name="Steindorff A."/>
            <person name="Ohm R."/>
            <person name="Martin F."/>
            <person name="Silar P."/>
            <person name="Natvig D."/>
            <person name="Lalanne C."/>
            <person name="Gautier V."/>
            <person name="Ament-Velasquez S.L."/>
            <person name="Kruys A."/>
            <person name="Hutchinson M.I."/>
            <person name="Powell A.J."/>
            <person name="Barry K."/>
            <person name="Miller A.N."/>
            <person name="Grigoriev I.V."/>
            <person name="Debuchy R."/>
            <person name="Gladieux P."/>
            <person name="Thoren M.H."/>
            <person name="Johannesson H."/>
        </authorList>
    </citation>
    <scope>NUCLEOTIDE SEQUENCE</scope>
    <source>
        <strain evidence="2">CBS 168.71</strain>
    </source>
</reference>